<sequence length="418" mass="46851">MDRYIQGQICGSKWLMLSEKTCDKDIQIRNQINVEIENVSCVKSISFINNLKDGDPIPDIGVEQHNISVIYVYFPLGDGEAYLTTESLANDFVCYAPYNWNVEKAYDKNQYGVYFKLFPTAGYTFEPREKMYFSITNMVTYGSLEKMVYVAVDFTSIFMEEGENANGTDFLACFKKRMLLEVVSFEATPARAAVGDTIKLSWVVGGDAVKCILTPGDLEVSKTGSIQTSVTEDTEFMIYAIGDDQQVSRSATVYIETPIIRLFTCSAKDNKIRYGDCVTFEYDVLNCYSIFMNQGIGRLTSKVFNVVPTLKSTDYTLCCKGPNGLIKQTITINITDFLEVKNVVFYRSKKSDGSYQYTLSWIILNNTSSKIMTSDGIVRSQDQQTGNITFTDSSGNALTVRFLCTGNGGQKIDNVYSV</sequence>
<dbReference type="AlphaFoldDB" id="H5XVF6"/>
<protein>
    <submittedName>
        <fullName evidence="1">Uncharacterized protein</fullName>
    </submittedName>
</protein>
<dbReference type="Proteomes" id="UP000005104">
    <property type="component" value="Chromosome"/>
</dbReference>
<organism evidence="1 2">
    <name type="scientific">Desulfosporosinus youngiae DSM 17734</name>
    <dbReference type="NCBI Taxonomy" id="768710"/>
    <lineage>
        <taxon>Bacteria</taxon>
        <taxon>Bacillati</taxon>
        <taxon>Bacillota</taxon>
        <taxon>Clostridia</taxon>
        <taxon>Eubacteriales</taxon>
        <taxon>Desulfitobacteriaceae</taxon>
        <taxon>Desulfosporosinus</taxon>
    </lineage>
</organism>
<name>H5XVF6_9FIRM</name>
<accession>H5XVF6</accession>
<dbReference type="eggNOG" id="ENOG502ZR3H">
    <property type="taxonomic scope" value="Bacteria"/>
</dbReference>
<evidence type="ECO:0000313" key="2">
    <source>
        <dbReference type="Proteomes" id="UP000005104"/>
    </source>
</evidence>
<gene>
    <name evidence="1" type="ORF">DesyoDRAFT_2844</name>
</gene>
<evidence type="ECO:0000313" key="1">
    <source>
        <dbReference type="EMBL" id="EHQ89892.1"/>
    </source>
</evidence>
<reference evidence="1 2" key="1">
    <citation type="submission" date="2011-11" db="EMBL/GenBank/DDBJ databases">
        <title>The Noncontiguous Finished genome of Desulfosporosinus youngiae DSM 17734.</title>
        <authorList>
            <consortium name="US DOE Joint Genome Institute (JGI-PGF)"/>
            <person name="Lucas S."/>
            <person name="Han J."/>
            <person name="Lapidus A."/>
            <person name="Cheng J.-F."/>
            <person name="Goodwin L."/>
            <person name="Pitluck S."/>
            <person name="Peters L."/>
            <person name="Ovchinnikova G."/>
            <person name="Lu M."/>
            <person name="Land M.L."/>
            <person name="Hauser L."/>
            <person name="Pester M."/>
            <person name="Spring S."/>
            <person name="Ollivier B."/>
            <person name="Rattei T."/>
            <person name="Klenk H.-P."/>
            <person name="Wagner M."/>
            <person name="Loy A."/>
            <person name="Woyke T.J."/>
        </authorList>
    </citation>
    <scope>NUCLEOTIDE SEQUENCE [LARGE SCALE GENOMIC DNA]</scope>
    <source>
        <strain evidence="1 2">DSM 17734</strain>
    </source>
</reference>
<dbReference type="HOGENOM" id="CLU_656781_0_0_9"/>
<dbReference type="RefSeq" id="WP_007784032.1">
    <property type="nucleotide sequence ID" value="NZ_CM001441.1"/>
</dbReference>
<dbReference type="STRING" id="768710.DesyoDRAFT_2844"/>
<dbReference type="OrthoDB" id="51164at2"/>
<keyword evidence="2" id="KW-1185">Reference proteome</keyword>
<proteinExistence type="predicted"/>
<dbReference type="EMBL" id="CM001441">
    <property type="protein sequence ID" value="EHQ89892.1"/>
    <property type="molecule type" value="Genomic_DNA"/>
</dbReference>